<dbReference type="Proteomes" id="UP001354989">
    <property type="component" value="Chromosome"/>
</dbReference>
<reference evidence="2 3" key="1">
    <citation type="submission" date="2021-12" db="EMBL/GenBank/DDBJ databases">
        <title>Genome sequencing of bacteria with rrn-lacking chromosome and rrn-plasmid.</title>
        <authorList>
            <person name="Anda M."/>
            <person name="Iwasaki W."/>
        </authorList>
    </citation>
    <scope>NUCLEOTIDE SEQUENCE [LARGE SCALE GENOMIC DNA]</scope>
    <source>
        <strain evidence="2 3">NBRC 101262</strain>
    </source>
</reference>
<dbReference type="Pfam" id="PF00535">
    <property type="entry name" value="Glycos_transf_2"/>
    <property type="match status" value="1"/>
</dbReference>
<evidence type="ECO:0000313" key="3">
    <source>
        <dbReference type="Proteomes" id="UP001354989"/>
    </source>
</evidence>
<organism evidence="2 3">
    <name type="scientific">Persicobacter psychrovividus</name>
    <dbReference type="NCBI Taxonomy" id="387638"/>
    <lineage>
        <taxon>Bacteria</taxon>
        <taxon>Pseudomonadati</taxon>
        <taxon>Bacteroidota</taxon>
        <taxon>Cytophagia</taxon>
        <taxon>Cytophagales</taxon>
        <taxon>Persicobacteraceae</taxon>
        <taxon>Persicobacter</taxon>
    </lineage>
</organism>
<gene>
    <name evidence="2" type="ORF">PEPS_25340</name>
</gene>
<dbReference type="EMBL" id="AP025292">
    <property type="protein sequence ID" value="BDD00254.1"/>
    <property type="molecule type" value="Genomic_DNA"/>
</dbReference>
<name>A0ABN6LFN8_9BACT</name>
<dbReference type="SUPFAM" id="SSF53448">
    <property type="entry name" value="Nucleotide-diphospho-sugar transferases"/>
    <property type="match status" value="1"/>
</dbReference>
<dbReference type="InterPro" id="IPR001173">
    <property type="entry name" value="Glyco_trans_2-like"/>
</dbReference>
<dbReference type="Gene3D" id="3.90.550.10">
    <property type="entry name" value="Spore Coat Polysaccharide Biosynthesis Protein SpsA, Chain A"/>
    <property type="match status" value="1"/>
</dbReference>
<dbReference type="InterPro" id="IPR029044">
    <property type="entry name" value="Nucleotide-diphossugar_trans"/>
</dbReference>
<protein>
    <submittedName>
        <fullName evidence="2">Glycosyl transferase</fullName>
    </submittedName>
</protein>
<dbReference type="GO" id="GO:0016740">
    <property type="term" value="F:transferase activity"/>
    <property type="evidence" value="ECO:0007669"/>
    <property type="project" value="UniProtKB-KW"/>
</dbReference>
<keyword evidence="2" id="KW-0808">Transferase</keyword>
<dbReference type="CDD" id="cd06433">
    <property type="entry name" value="GT_2_WfgS_like"/>
    <property type="match status" value="1"/>
</dbReference>
<feature type="domain" description="Glycosyltransferase 2-like" evidence="1">
    <location>
        <begin position="4"/>
        <end position="159"/>
    </location>
</feature>
<evidence type="ECO:0000313" key="2">
    <source>
        <dbReference type="EMBL" id="BDD00254.1"/>
    </source>
</evidence>
<sequence length="251" mass="28507">MKLSIITVVFNAKSLFELTHQSVICQSFQDFEYVVIDGQSTDGFVEALPNYEGIDQWISEPDKGIYDAMNKGLALAKGDYVLFLNAGDCLLSESSLQSVFDHLPPATDIIFAETMMVDDARHHLGLRSELTSRKLPQVLNKNAFAEGMVVCHQAFMPKRSLCEPYNLAYRHSADYNWCLEILSKSKQCKRFETPLVEYLVGGHSAKHLKASLKERWAIMKNHYGWMGTVKAHLFIAARTLGRKFHGQQNQW</sequence>
<dbReference type="PANTHER" id="PTHR22916:SF67">
    <property type="entry name" value="COLANIC ACID BIOSYNTHESIS GLYCOSYL TRANSFERASE WCAE-RELATED"/>
    <property type="match status" value="1"/>
</dbReference>
<dbReference type="RefSeq" id="WP_338397224.1">
    <property type="nucleotide sequence ID" value="NZ_AP025292.1"/>
</dbReference>
<accession>A0ABN6LFN8</accession>
<dbReference type="PANTHER" id="PTHR22916">
    <property type="entry name" value="GLYCOSYLTRANSFERASE"/>
    <property type="match status" value="1"/>
</dbReference>
<proteinExistence type="predicted"/>
<keyword evidence="3" id="KW-1185">Reference proteome</keyword>
<evidence type="ECO:0000259" key="1">
    <source>
        <dbReference type="Pfam" id="PF00535"/>
    </source>
</evidence>